<dbReference type="Proteomes" id="UP000805704">
    <property type="component" value="Chromosome 11"/>
</dbReference>
<sequence length="143" mass="15069">MCDAIILLLGCVVHFPSVAQCAEVGCGIQQLANSAAFSHCVGAIDGCHIRIKAPHGPHGQDYINQKLFHSVQLQAICDSTGKFLDVFVSYPGSVHDTRVLRNSPVFVSGCYPPHGYFLVGNGGCPCLSAPVTPHHSIPGAMTA</sequence>
<dbReference type="EMBL" id="CM024799">
    <property type="protein sequence ID" value="KAG8013694.1"/>
    <property type="molecule type" value="Genomic_DNA"/>
</dbReference>
<evidence type="ECO:0000313" key="1">
    <source>
        <dbReference type="EMBL" id="KAG8013694.1"/>
    </source>
</evidence>
<proteinExistence type="predicted"/>
<comment type="caution">
    <text evidence="1">The sequence shown here is derived from an EMBL/GenBank/DDBJ whole genome shotgun (WGS) entry which is preliminary data.</text>
</comment>
<name>A0ACB7FGP2_NIBAL</name>
<reference evidence="1" key="1">
    <citation type="submission" date="2020-04" db="EMBL/GenBank/DDBJ databases">
        <title>A chromosome-scale assembly and high-density genetic map of the yellow drum (Nibea albiflora) genome.</title>
        <authorList>
            <person name="Xu D."/>
            <person name="Zhang W."/>
            <person name="Chen R."/>
            <person name="Tan P."/>
            <person name="Wang L."/>
            <person name="Song H."/>
            <person name="Tian L."/>
            <person name="Zhu Q."/>
            <person name="Wang B."/>
        </authorList>
    </citation>
    <scope>NUCLEOTIDE SEQUENCE</scope>
    <source>
        <strain evidence="1">ZJHYS-2018</strain>
    </source>
</reference>
<evidence type="ECO:0000313" key="2">
    <source>
        <dbReference type="Proteomes" id="UP000805704"/>
    </source>
</evidence>
<keyword evidence="2" id="KW-1185">Reference proteome</keyword>
<protein>
    <submittedName>
        <fullName evidence="1">Nuclease HARBI1</fullName>
    </submittedName>
</protein>
<organism evidence="1 2">
    <name type="scientific">Nibea albiflora</name>
    <name type="common">Yellow drum</name>
    <name type="synonym">Corvina albiflora</name>
    <dbReference type="NCBI Taxonomy" id="240163"/>
    <lineage>
        <taxon>Eukaryota</taxon>
        <taxon>Metazoa</taxon>
        <taxon>Chordata</taxon>
        <taxon>Craniata</taxon>
        <taxon>Vertebrata</taxon>
        <taxon>Euteleostomi</taxon>
        <taxon>Actinopterygii</taxon>
        <taxon>Neopterygii</taxon>
        <taxon>Teleostei</taxon>
        <taxon>Neoteleostei</taxon>
        <taxon>Acanthomorphata</taxon>
        <taxon>Eupercaria</taxon>
        <taxon>Sciaenidae</taxon>
        <taxon>Nibea</taxon>
    </lineage>
</organism>
<accession>A0ACB7FGP2</accession>
<gene>
    <name evidence="1" type="primary">HARBI1.2</name>
    <name evidence="1" type="ORF">GBF38_022180</name>
</gene>